<gene>
    <name evidence="2" type="ORF">SAMN06265784_113113</name>
</gene>
<dbReference type="Gene3D" id="3.40.50.1820">
    <property type="entry name" value="alpha/beta hydrolase"/>
    <property type="match status" value="1"/>
</dbReference>
<dbReference type="Proteomes" id="UP000193228">
    <property type="component" value="Unassembled WGS sequence"/>
</dbReference>
<dbReference type="InterPro" id="IPR051321">
    <property type="entry name" value="PHA/PHB_synthase"/>
</dbReference>
<dbReference type="InterPro" id="IPR029058">
    <property type="entry name" value="AB_hydrolase_fold"/>
</dbReference>
<proteinExistence type="predicted"/>
<dbReference type="PANTHER" id="PTHR36837">
    <property type="entry name" value="POLY(3-HYDROXYALKANOATE) POLYMERASE SUBUNIT PHAC"/>
    <property type="match status" value="1"/>
</dbReference>
<organism evidence="2 3">
    <name type="scientific">Paraburkholderia susongensis</name>
    <dbReference type="NCBI Taxonomy" id="1515439"/>
    <lineage>
        <taxon>Bacteria</taxon>
        <taxon>Pseudomonadati</taxon>
        <taxon>Pseudomonadota</taxon>
        <taxon>Betaproteobacteria</taxon>
        <taxon>Burkholderiales</taxon>
        <taxon>Burkholderiaceae</taxon>
        <taxon>Paraburkholderia</taxon>
    </lineage>
</organism>
<feature type="domain" description="AB hydrolase-1" evidence="1">
    <location>
        <begin position="96"/>
        <end position="340"/>
    </location>
</feature>
<dbReference type="RefSeq" id="WP_085488886.1">
    <property type="nucleotide sequence ID" value="NZ_FXAT01000013.1"/>
</dbReference>
<dbReference type="EMBL" id="FXAT01000013">
    <property type="protein sequence ID" value="SMG59550.1"/>
    <property type="molecule type" value="Genomic_DNA"/>
</dbReference>
<dbReference type="SUPFAM" id="SSF53474">
    <property type="entry name" value="alpha/beta-Hydrolases"/>
    <property type="match status" value="1"/>
</dbReference>
<dbReference type="Pfam" id="PF00561">
    <property type="entry name" value="Abhydrolase_1"/>
    <property type="match status" value="1"/>
</dbReference>
<evidence type="ECO:0000313" key="2">
    <source>
        <dbReference type="EMBL" id="SMG59550.1"/>
    </source>
</evidence>
<protein>
    <submittedName>
        <fullName evidence="2">Polyhydroxyalkanoate synthase</fullName>
    </submittedName>
</protein>
<keyword evidence="3" id="KW-1185">Reference proteome</keyword>
<sequence length="363" mass="40606">MASQPTDRKSANPALAERLQLEVERAVQRGLKGMELLGVNQPAVGRTPKTTLHRRGTLELVHYHASVDEVYRVPILVVMAPTNKGYILDLAPGQSLIEFLLGSGYDVYLIDWNEPTDDERDLKIEDYVLDFIPDCIRRVQQDSGEHDVTLLGYCAGGMLSVIHQSLHVDGPVKNLVCMTTPIDFSKMELFRSLSDERSFDVDRFVDGVGVVPADFVLAGFDALRPASRIAGQIRLWDNLWNDRFVKGYRMMERWGNETLPLPGGYFRQTTKELLQKNALYEGTLRIGGRLVELGKITVPLLHIVAQYDHIVPPACARPLVERAGSPDKEEVVLPGGHVSIAAGANAIKRMWPKLNSWLEERSI</sequence>
<accession>A0A1X7M0R0</accession>
<dbReference type="STRING" id="1515439.SAMN06265784_113113"/>
<dbReference type="OrthoDB" id="9767934at2"/>
<dbReference type="InterPro" id="IPR000073">
    <property type="entry name" value="AB_hydrolase_1"/>
</dbReference>
<name>A0A1X7M0R0_9BURK</name>
<evidence type="ECO:0000313" key="3">
    <source>
        <dbReference type="Proteomes" id="UP000193228"/>
    </source>
</evidence>
<dbReference type="AlphaFoldDB" id="A0A1X7M0R0"/>
<evidence type="ECO:0000259" key="1">
    <source>
        <dbReference type="Pfam" id="PF00561"/>
    </source>
</evidence>
<dbReference type="PANTHER" id="PTHR36837:SF2">
    <property type="entry name" value="POLY(3-HYDROXYALKANOATE) POLYMERASE SUBUNIT PHAC"/>
    <property type="match status" value="1"/>
</dbReference>
<reference evidence="3" key="1">
    <citation type="submission" date="2017-04" db="EMBL/GenBank/DDBJ databases">
        <authorList>
            <person name="Varghese N."/>
            <person name="Submissions S."/>
        </authorList>
    </citation>
    <scope>NUCLEOTIDE SEQUENCE [LARGE SCALE GENOMIC DNA]</scope>
    <source>
        <strain evidence="3">LMG 29540</strain>
    </source>
</reference>